<evidence type="ECO:0000259" key="8">
    <source>
        <dbReference type="Pfam" id="PF00675"/>
    </source>
</evidence>
<sequence>MIARSSDAEWSSSQDESFHIYTKPLEKPAIDEREYRLLRLNNQLEVLLISDPETDRASAALDVHVGNLSDPDHLQGLAHFCEHLLFMGTKKYPKENDYCSYLAEHSGYANAFTAAENTNYYFEVGHQWLEGALDRFSRFFIDPLFSSGCTERELRAVDSEHKKNIQSDSWRIAQVEKSLSHPEHPWRHFGTGNLETLMHNPKRLGLDIREELLKFHETYYSANLMKLCVLGQESLDQLTAWVVEKFSDVPNKDLKVPMSKGHPLSPSELMTQIFIKSIKDNRTIDITFPFPDQTPYFKSRPAHYISHLIGHEGPGSILSHLKRKGWATSLSAGSYDGGIGFAFFHVNIDLTEEGLDRYEDVVVSVFEYVEMLKQMGVKKWIFEEDQSLSAISFKFTERYGPSQYTSMLSQEMQSNYPPQWILSGWCLTREYDPELIQQHLNLLRPDNFRLTLSSPEFSSDIKCSQIEQWYGTEYELLPVSVELRKRLDALQLNDAFKLPPINEFIPNNVDYSKGLVDKRQDKPDLIQETSTMRLWHKKDDTFWMPKTNTWIFFRNPLVTATPRNEAITSLYIDLLSDSLTEYSYNADVAGLSYYMSHRSNGIMLSVGGYSDKLPLLLEKVIHRMKYLRVEPERFNIIKDQARRDNKNFSLEAPYQHAQYYLSYMIREKMWTYDDWATELEDIHLQDVVSFYPSILSHLHIEALVHGNLKQDQAIKMLRMVEDILTPRPLIPSQLVGNRTISLPEGKSYVYRLSVRDKDELNSAIEYYCQVCNMSDISLRTRLSLVAQIAQEPCFNQLRTKEQLGYLVFSGVRRHFGTLGLRFIIQSERSTVYLENRIEEFIDTLREVIVNLSEEDYAAQINSLIADKLEKFKNMGQEGLKYWNDIYSGCYEFDAVAKDVKELRQTRKADLLEFFNTFIHPSSTKFRKLSIHIQSQKASNATTIENNGSSDSNCKRNHAELAKDTILITDAVSFKHQMALSSAPVPFFLFSRI</sequence>
<dbReference type="InterPro" id="IPR011765">
    <property type="entry name" value="Pept_M16_N"/>
</dbReference>
<keyword evidence="3" id="KW-0479">Metal-binding</keyword>
<dbReference type="InterPro" id="IPR032632">
    <property type="entry name" value="Peptidase_M16_M"/>
</dbReference>
<dbReference type="GO" id="GO:0043171">
    <property type="term" value="P:peptide catabolic process"/>
    <property type="evidence" value="ECO:0007669"/>
    <property type="project" value="TreeGrafter"/>
</dbReference>
<evidence type="ECO:0000256" key="7">
    <source>
        <dbReference type="RuleBase" id="RU004447"/>
    </source>
</evidence>
<dbReference type="Proteomes" id="UP000605846">
    <property type="component" value="Unassembled WGS sequence"/>
</dbReference>
<evidence type="ECO:0000256" key="4">
    <source>
        <dbReference type="ARBA" id="ARBA00022801"/>
    </source>
</evidence>
<dbReference type="GO" id="GO:0051603">
    <property type="term" value="P:proteolysis involved in protein catabolic process"/>
    <property type="evidence" value="ECO:0007669"/>
    <property type="project" value="TreeGrafter"/>
</dbReference>
<name>A0A8H7BH87_9FUNG</name>
<keyword evidence="5" id="KW-0862">Zinc</keyword>
<dbReference type="GO" id="GO:0004222">
    <property type="term" value="F:metalloendopeptidase activity"/>
    <property type="evidence" value="ECO:0007669"/>
    <property type="project" value="InterPro"/>
</dbReference>
<comment type="caution">
    <text evidence="12">The sequence shown here is derived from an EMBL/GenBank/DDBJ whole genome shotgun (WGS) entry which is preliminary data.</text>
</comment>
<dbReference type="PANTHER" id="PTHR43690">
    <property type="entry name" value="NARDILYSIN"/>
    <property type="match status" value="1"/>
</dbReference>
<evidence type="ECO:0000256" key="6">
    <source>
        <dbReference type="ARBA" id="ARBA00023049"/>
    </source>
</evidence>
<keyword evidence="13" id="KW-1185">Reference proteome</keyword>
<gene>
    <name evidence="12" type="primary">IDE1_1</name>
    <name evidence="12" type="ORF">EC973_003456</name>
</gene>
<evidence type="ECO:0000259" key="10">
    <source>
        <dbReference type="Pfam" id="PF16187"/>
    </source>
</evidence>
<feature type="domain" description="Peptidase M16 C-terminal" evidence="9">
    <location>
        <begin position="209"/>
        <end position="384"/>
    </location>
</feature>
<dbReference type="PROSITE" id="PS00143">
    <property type="entry name" value="INSULINASE"/>
    <property type="match status" value="1"/>
</dbReference>
<dbReference type="FunFam" id="3.30.830.10:FF:000004">
    <property type="entry name" value="Putative insulin-degrading enzyme"/>
    <property type="match status" value="1"/>
</dbReference>
<evidence type="ECO:0000256" key="2">
    <source>
        <dbReference type="ARBA" id="ARBA00022670"/>
    </source>
</evidence>
<dbReference type="InterPro" id="IPR050626">
    <property type="entry name" value="Peptidase_M16"/>
</dbReference>
<evidence type="ECO:0000313" key="12">
    <source>
        <dbReference type="EMBL" id="KAF7722305.1"/>
    </source>
</evidence>
<dbReference type="GO" id="GO:0046872">
    <property type="term" value="F:metal ion binding"/>
    <property type="evidence" value="ECO:0007669"/>
    <property type="project" value="UniProtKB-KW"/>
</dbReference>
<dbReference type="SUPFAM" id="SSF63411">
    <property type="entry name" value="LuxS/MPP-like metallohydrolase"/>
    <property type="match status" value="4"/>
</dbReference>
<keyword evidence="2" id="KW-0645">Protease</keyword>
<dbReference type="InterPro" id="IPR054734">
    <property type="entry name" value="PqqF-like_C_4"/>
</dbReference>
<evidence type="ECO:0000256" key="5">
    <source>
        <dbReference type="ARBA" id="ARBA00022833"/>
    </source>
</evidence>
<dbReference type="Pfam" id="PF00675">
    <property type="entry name" value="Peptidase_M16"/>
    <property type="match status" value="1"/>
</dbReference>
<evidence type="ECO:0000259" key="9">
    <source>
        <dbReference type="Pfam" id="PF05193"/>
    </source>
</evidence>
<dbReference type="Pfam" id="PF05193">
    <property type="entry name" value="Peptidase_M16_C"/>
    <property type="match status" value="1"/>
</dbReference>
<keyword evidence="4" id="KW-0378">Hydrolase</keyword>
<dbReference type="FunFam" id="3.30.830.10:FF:000003">
    <property type="entry name" value="Insulin-degrading enzyme"/>
    <property type="match status" value="1"/>
</dbReference>
<dbReference type="OrthoDB" id="952271at2759"/>
<dbReference type="AlphaFoldDB" id="A0A8H7BH87"/>
<evidence type="ECO:0000313" key="13">
    <source>
        <dbReference type="Proteomes" id="UP000605846"/>
    </source>
</evidence>
<proteinExistence type="inferred from homology"/>
<dbReference type="EMBL" id="JABAYA010000202">
    <property type="protein sequence ID" value="KAF7722305.1"/>
    <property type="molecule type" value="Genomic_DNA"/>
</dbReference>
<evidence type="ECO:0000259" key="11">
    <source>
        <dbReference type="Pfam" id="PF22456"/>
    </source>
</evidence>
<dbReference type="Gene3D" id="3.30.830.10">
    <property type="entry name" value="Metalloenzyme, LuxS/M16 peptidase-like"/>
    <property type="match status" value="4"/>
</dbReference>
<dbReference type="GO" id="GO:0005739">
    <property type="term" value="C:mitochondrion"/>
    <property type="evidence" value="ECO:0007669"/>
    <property type="project" value="TreeGrafter"/>
</dbReference>
<evidence type="ECO:0000256" key="1">
    <source>
        <dbReference type="ARBA" id="ARBA00007261"/>
    </source>
</evidence>
<accession>A0A8H7BH87</accession>
<feature type="domain" description="Peptidase M16 N-terminal" evidence="8">
    <location>
        <begin position="46"/>
        <end position="182"/>
    </location>
</feature>
<evidence type="ECO:0000256" key="3">
    <source>
        <dbReference type="ARBA" id="ARBA00022723"/>
    </source>
</evidence>
<keyword evidence="6" id="KW-0482">Metalloprotease</keyword>
<feature type="domain" description="Coenzyme PQQ synthesis protein F-like C-terminal lobe" evidence="11">
    <location>
        <begin position="784"/>
        <end position="882"/>
    </location>
</feature>
<dbReference type="FunFam" id="3.30.830.10:FF:000005">
    <property type="entry name" value="nardilysin isoform X1"/>
    <property type="match status" value="1"/>
</dbReference>
<dbReference type="Pfam" id="PF16187">
    <property type="entry name" value="Peptidase_M16_M"/>
    <property type="match status" value="1"/>
</dbReference>
<dbReference type="InterPro" id="IPR007863">
    <property type="entry name" value="Peptidase_M16_C"/>
</dbReference>
<dbReference type="PANTHER" id="PTHR43690:SF18">
    <property type="entry name" value="INSULIN-DEGRADING ENZYME-RELATED"/>
    <property type="match status" value="1"/>
</dbReference>
<protein>
    <submittedName>
        <fullName evidence="12">Insulinase (Peptidase M16)</fullName>
    </submittedName>
</protein>
<dbReference type="InterPro" id="IPR011249">
    <property type="entry name" value="Metalloenz_LuxS/M16"/>
</dbReference>
<reference evidence="12" key="1">
    <citation type="submission" date="2020-01" db="EMBL/GenBank/DDBJ databases">
        <title>Genome Sequencing of Three Apophysomyces-Like Fungal Strains Confirms a Novel Fungal Genus in the Mucoromycota with divergent Burkholderia-like Endosymbiotic Bacteria.</title>
        <authorList>
            <person name="Stajich J.E."/>
            <person name="Macias A.M."/>
            <person name="Carter-House D."/>
            <person name="Lovett B."/>
            <person name="Kasson L.R."/>
            <person name="Berry K."/>
            <person name="Grigoriev I."/>
            <person name="Chang Y."/>
            <person name="Spatafora J."/>
            <person name="Kasson M.T."/>
        </authorList>
    </citation>
    <scope>NUCLEOTIDE SEQUENCE</scope>
    <source>
        <strain evidence="12">NRRL A-21654</strain>
    </source>
</reference>
<dbReference type="InterPro" id="IPR001431">
    <property type="entry name" value="Pept_M16_Zn_BS"/>
</dbReference>
<dbReference type="Pfam" id="PF22456">
    <property type="entry name" value="PqqF-like_C_4"/>
    <property type="match status" value="1"/>
</dbReference>
<dbReference type="GO" id="GO:0005829">
    <property type="term" value="C:cytosol"/>
    <property type="evidence" value="ECO:0007669"/>
    <property type="project" value="TreeGrafter"/>
</dbReference>
<comment type="similarity">
    <text evidence="1 7">Belongs to the peptidase M16 family.</text>
</comment>
<organism evidence="12 13">
    <name type="scientific">Apophysomyces ossiformis</name>
    <dbReference type="NCBI Taxonomy" id="679940"/>
    <lineage>
        <taxon>Eukaryota</taxon>
        <taxon>Fungi</taxon>
        <taxon>Fungi incertae sedis</taxon>
        <taxon>Mucoromycota</taxon>
        <taxon>Mucoromycotina</taxon>
        <taxon>Mucoromycetes</taxon>
        <taxon>Mucorales</taxon>
        <taxon>Mucorineae</taxon>
        <taxon>Mucoraceae</taxon>
        <taxon>Apophysomyces</taxon>
    </lineage>
</organism>
<feature type="domain" description="Peptidase M16 middle/third" evidence="10">
    <location>
        <begin position="393"/>
        <end position="675"/>
    </location>
</feature>